<comment type="similarity">
    <text evidence="3">Belongs to the RNase E/G family. RNase G subfamily.</text>
</comment>
<dbReference type="GO" id="GO:0008033">
    <property type="term" value="P:tRNA processing"/>
    <property type="evidence" value="ECO:0007669"/>
    <property type="project" value="UniProtKB-KW"/>
</dbReference>
<keyword evidence="15" id="KW-0694">RNA-binding</keyword>
<evidence type="ECO:0000256" key="12">
    <source>
        <dbReference type="ARBA" id="ARBA00022759"/>
    </source>
</evidence>
<dbReference type="Pfam" id="PF20833">
    <property type="entry name" value="RNase_E_G_Thio"/>
    <property type="match status" value="1"/>
</dbReference>
<comment type="caution">
    <text evidence="17">The sequence shown here is derived from an EMBL/GenBank/DDBJ whole genome shotgun (WGS) entry which is preliminary data.</text>
</comment>
<keyword evidence="6" id="KW-0698">rRNA processing</keyword>
<dbReference type="AlphaFoldDB" id="A0A9X3EU47"/>
<dbReference type="NCBIfam" id="TIGR00757">
    <property type="entry name" value="RNaseEG"/>
    <property type="match status" value="1"/>
</dbReference>
<evidence type="ECO:0000256" key="10">
    <source>
        <dbReference type="ARBA" id="ARBA00022723"/>
    </source>
</evidence>
<evidence type="ECO:0000256" key="7">
    <source>
        <dbReference type="ARBA" id="ARBA00022555"/>
    </source>
</evidence>
<dbReference type="RefSeq" id="WP_267773209.1">
    <property type="nucleotide sequence ID" value="NZ_JAPNKE010000002.1"/>
</dbReference>
<keyword evidence="14" id="KW-0460">Magnesium</keyword>
<accession>A0A9X3EU47</accession>
<dbReference type="InterPro" id="IPR012340">
    <property type="entry name" value="NA-bd_OB-fold"/>
</dbReference>
<protein>
    <recommendedName>
        <fullName evidence="4">Ribonuclease G</fullName>
    </recommendedName>
</protein>
<keyword evidence="10" id="KW-0479">Metal-binding</keyword>
<evidence type="ECO:0000256" key="13">
    <source>
        <dbReference type="ARBA" id="ARBA00022801"/>
    </source>
</evidence>
<dbReference type="SUPFAM" id="SSF50249">
    <property type="entry name" value="Nucleic acid-binding proteins"/>
    <property type="match status" value="1"/>
</dbReference>
<dbReference type="InterPro" id="IPR048583">
    <property type="entry name" value="RNase_E_G_thioredoxin-like"/>
</dbReference>
<dbReference type="GO" id="GO:0005737">
    <property type="term" value="C:cytoplasm"/>
    <property type="evidence" value="ECO:0007669"/>
    <property type="project" value="UniProtKB-SubCell"/>
</dbReference>
<keyword evidence="9" id="KW-0540">Nuclease</keyword>
<name>A0A9X3EU47_9BACT</name>
<keyword evidence="11" id="KW-0699">rRNA-binding</keyword>
<keyword evidence="13" id="KW-0378">Hydrolase</keyword>
<dbReference type="PANTHER" id="PTHR30001">
    <property type="entry name" value="RIBONUCLEASE"/>
    <property type="match status" value="1"/>
</dbReference>
<dbReference type="InterPro" id="IPR003029">
    <property type="entry name" value="S1_domain"/>
</dbReference>
<dbReference type="InterPro" id="IPR004659">
    <property type="entry name" value="RNase_E/G"/>
</dbReference>
<organism evidence="17 18">
    <name type="scientific">Nannocystis pusilla</name>
    <dbReference type="NCBI Taxonomy" id="889268"/>
    <lineage>
        <taxon>Bacteria</taxon>
        <taxon>Pseudomonadati</taxon>
        <taxon>Myxococcota</taxon>
        <taxon>Polyangia</taxon>
        <taxon>Nannocystales</taxon>
        <taxon>Nannocystaceae</taxon>
        <taxon>Nannocystis</taxon>
    </lineage>
</organism>
<evidence type="ECO:0000256" key="15">
    <source>
        <dbReference type="ARBA" id="ARBA00022884"/>
    </source>
</evidence>
<evidence type="ECO:0000256" key="5">
    <source>
        <dbReference type="ARBA" id="ARBA00022490"/>
    </source>
</evidence>
<evidence type="ECO:0000256" key="8">
    <source>
        <dbReference type="ARBA" id="ARBA00022694"/>
    </source>
</evidence>
<keyword evidence="7" id="KW-0820">tRNA-binding</keyword>
<reference evidence="17" key="1">
    <citation type="submission" date="2022-11" db="EMBL/GenBank/DDBJ databases">
        <title>Minimal conservation of predation-associated metabolite biosynthetic gene clusters underscores biosynthetic potential of Myxococcota including descriptions for ten novel species: Archangium lansinium sp. nov., Myxococcus landrumus sp. nov., Nannocystis bai.</title>
        <authorList>
            <person name="Ahearne A."/>
            <person name="Stevens C."/>
            <person name="Phillips K."/>
        </authorList>
    </citation>
    <scope>NUCLEOTIDE SEQUENCE</scope>
    <source>
        <strain evidence="17">Na p29</strain>
    </source>
</reference>
<keyword evidence="8" id="KW-0819">tRNA processing</keyword>
<dbReference type="Proteomes" id="UP001150924">
    <property type="component" value="Unassembled WGS sequence"/>
</dbReference>
<evidence type="ECO:0000256" key="2">
    <source>
        <dbReference type="ARBA" id="ARBA00004496"/>
    </source>
</evidence>
<dbReference type="GO" id="GO:0004519">
    <property type="term" value="F:endonuclease activity"/>
    <property type="evidence" value="ECO:0007669"/>
    <property type="project" value="UniProtKB-KW"/>
</dbReference>
<dbReference type="InterPro" id="IPR019307">
    <property type="entry name" value="RNA-bd_AU-1/RNase_E/G"/>
</dbReference>
<evidence type="ECO:0000256" key="9">
    <source>
        <dbReference type="ARBA" id="ARBA00022722"/>
    </source>
</evidence>
<dbReference type="Gene3D" id="2.40.50.140">
    <property type="entry name" value="Nucleic acid-binding proteins"/>
    <property type="match status" value="1"/>
</dbReference>
<dbReference type="Pfam" id="PF10150">
    <property type="entry name" value="RNase_E_G"/>
    <property type="match status" value="1"/>
</dbReference>
<keyword evidence="5" id="KW-0963">Cytoplasm</keyword>
<dbReference type="Gene3D" id="3.40.1260.20">
    <property type="entry name" value="Ribonuclease E, catalytic domain"/>
    <property type="match status" value="1"/>
</dbReference>
<feature type="domain" description="S1 motif" evidence="16">
    <location>
        <begin position="38"/>
        <end position="138"/>
    </location>
</feature>
<proteinExistence type="inferred from homology"/>
<evidence type="ECO:0000256" key="6">
    <source>
        <dbReference type="ARBA" id="ARBA00022552"/>
    </source>
</evidence>
<dbReference type="GO" id="GO:0046872">
    <property type="term" value="F:metal ion binding"/>
    <property type="evidence" value="ECO:0007669"/>
    <property type="project" value="UniProtKB-KW"/>
</dbReference>
<dbReference type="GO" id="GO:0004540">
    <property type="term" value="F:RNA nuclease activity"/>
    <property type="evidence" value="ECO:0007669"/>
    <property type="project" value="InterPro"/>
</dbReference>
<evidence type="ECO:0000259" key="16">
    <source>
        <dbReference type="SMART" id="SM00316"/>
    </source>
</evidence>
<dbReference type="GO" id="GO:0019843">
    <property type="term" value="F:rRNA binding"/>
    <property type="evidence" value="ECO:0007669"/>
    <property type="project" value="UniProtKB-KW"/>
</dbReference>
<dbReference type="GO" id="GO:0000049">
    <property type="term" value="F:tRNA binding"/>
    <property type="evidence" value="ECO:0007669"/>
    <property type="project" value="UniProtKB-KW"/>
</dbReference>
<dbReference type="EMBL" id="JAPNKE010000002">
    <property type="protein sequence ID" value="MCY1010322.1"/>
    <property type="molecule type" value="Genomic_DNA"/>
</dbReference>
<dbReference type="CDD" id="cd04453">
    <property type="entry name" value="S1_RNase_E"/>
    <property type="match status" value="1"/>
</dbReference>
<evidence type="ECO:0000256" key="4">
    <source>
        <dbReference type="ARBA" id="ARBA00017719"/>
    </source>
</evidence>
<comment type="cofactor">
    <cofactor evidence="1">
        <name>Mg(2+)</name>
        <dbReference type="ChEBI" id="CHEBI:18420"/>
    </cofactor>
</comment>
<keyword evidence="12" id="KW-0255">Endonuclease</keyword>
<dbReference type="GO" id="GO:0006364">
    <property type="term" value="P:rRNA processing"/>
    <property type="evidence" value="ECO:0007669"/>
    <property type="project" value="UniProtKB-KW"/>
</dbReference>
<evidence type="ECO:0000256" key="14">
    <source>
        <dbReference type="ARBA" id="ARBA00022842"/>
    </source>
</evidence>
<evidence type="ECO:0000256" key="11">
    <source>
        <dbReference type="ARBA" id="ARBA00022730"/>
    </source>
</evidence>
<evidence type="ECO:0000256" key="1">
    <source>
        <dbReference type="ARBA" id="ARBA00001946"/>
    </source>
</evidence>
<sequence length="522" mass="58350">MSDSVIVINADGPETRVALIEQGILSEYYVERDRERGTVGNVYKGKVLRVLPGMQAAFVDIGEEKAAFLYAGDIAAPGGQGEKEAALRALGGDDDDEVAPRRTGRHGDITELVRPGQEILVQVVKDPISSKGARITTYISLPGRNVVFMPTVSHIGISRRIAGDRERRRLRRLIDQMRPPGSGFIVRTVAESASNSQVRADMDYLLRLWENIQFNERHQRAPALLYRDLNLMLRVVRDNLTPEFKKVIVDDRIAHDKAVRFIGAFMPELVDRVELYTGREPIFDGYGIELEINRALERKVQLKSGGSLVFDQGEALTAIDVNTGKFVGAKGKTLEETITQTNLEAAEELADQLRLRNLGGLVIIDFIDMDKESNRRKVYRKLQEVLRRDRAKAHITKISEMGLVEMSRKRTKESLLRLLTAPCEVCNGKGYTKSPSTMCYEILREVRREGPHLVGDTIIVQAAPSVAELMNGPEVAAVDNMVKRLQKGIDIQGRKDFHIEHFEIRTKNKGGGRNNSSSNPAD</sequence>
<dbReference type="PANTHER" id="PTHR30001:SF0">
    <property type="entry name" value="RIBONUCLEASE G"/>
    <property type="match status" value="1"/>
</dbReference>
<gene>
    <name evidence="17" type="ORF">OV079_33105</name>
</gene>
<dbReference type="GO" id="GO:0016787">
    <property type="term" value="F:hydrolase activity"/>
    <property type="evidence" value="ECO:0007669"/>
    <property type="project" value="UniProtKB-KW"/>
</dbReference>
<evidence type="ECO:0000256" key="3">
    <source>
        <dbReference type="ARBA" id="ARBA00005663"/>
    </source>
</evidence>
<evidence type="ECO:0000313" key="17">
    <source>
        <dbReference type="EMBL" id="MCY1010322.1"/>
    </source>
</evidence>
<dbReference type="SMART" id="SM00316">
    <property type="entry name" value="S1"/>
    <property type="match status" value="1"/>
</dbReference>
<comment type="subcellular location">
    <subcellularLocation>
        <location evidence="2">Cytoplasm</location>
    </subcellularLocation>
</comment>
<evidence type="ECO:0000313" key="18">
    <source>
        <dbReference type="Proteomes" id="UP001150924"/>
    </source>
</evidence>
<keyword evidence="18" id="KW-1185">Reference proteome</keyword>